<keyword evidence="10" id="KW-1185">Reference proteome</keyword>
<proteinExistence type="inferred from homology"/>
<keyword evidence="3" id="KW-0813">Transport</keyword>
<dbReference type="InterPro" id="IPR045863">
    <property type="entry name" value="CorA_TM1_TM2"/>
</dbReference>
<dbReference type="InterPro" id="IPR002523">
    <property type="entry name" value="MgTranspt_CorA/ZnTranspt_ZntB"/>
</dbReference>
<keyword evidence="5 8" id="KW-0812">Transmembrane</keyword>
<accession>A0ABW2GL52</accession>
<evidence type="ECO:0000313" key="9">
    <source>
        <dbReference type="EMBL" id="MFC7219861.1"/>
    </source>
</evidence>
<dbReference type="EMBL" id="JBHSZO010000026">
    <property type="protein sequence ID" value="MFC7219861.1"/>
    <property type="molecule type" value="Genomic_DNA"/>
</dbReference>
<evidence type="ECO:0000256" key="3">
    <source>
        <dbReference type="ARBA" id="ARBA00022448"/>
    </source>
</evidence>
<evidence type="ECO:0000256" key="2">
    <source>
        <dbReference type="ARBA" id="ARBA00009765"/>
    </source>
</evidence>
<dbReference type="SUPFAM" id="SSF143865">
    <property type="entry name" value="CorA soluble domain-like"/>
    <property type="match status" value="1"/>
</dbReference>
<evidence type="ECO:0000256" key="4">
    <source>
        <dbReference type="ARBA" id="ARBA00022475"/>
    </source>
</evidence>
<evidence type="ECO:0000256" key="5">
    <source>
        <dbReference type="ARBA" id="ARBA00022692"/>
    </source>
</evidence>
<dbReference type="CDD" id="cd12830">
    <property type="entry name" value="MtCorA-like"/>
    <property type="match status" value="1"/>
</dbReference>
<dbReference type="SUPFAM" id="SSF144083">
    <property type="entry name" value="Magnesium transport protein CorA, transmembrane region"/>
    <property type="match status" value="1"/>
</dbReference>
<evidence type="ECO:0000256" key="8">
    <source>
        <dbReference type="SAM" id="Phobius"/>
    </source>
</evidence>
<dbReference type="PANTHER" id="PTHR46494">
    <property type="entry name" value="CORA FAMILY METAL ION TRANSPORTER (EUROFUNG)"/>
    <property type="match status" value="1"/>
</dbReference>
<feature type="transmembrane region" description="Helical" evidence="8">
    <location>
        <begin position="338"/>
        <end position="358"/>
    </location>
</feature>
<dbReference type="Proteomes" id="UP001596413">
    <property type="component" value="Unassembled WGS sequence"/>
</dbReference>
<dbReference type="RefSeq" id="WP_386416033.1">
    <property type="nucleotide sequence ID" value="NZ_JBHSZO010000026.1"/>
</dbReference>
<dbReference type="Gene3D" id="3.30.460.20">
    <property type="entry name" value="CorA soluble domain-like"/>
    <property type="match status" value="1"/>
</dbReference>
<protein>
    <submittedName>
        <fullName evidence="9">Magnesium and cobalt transport protein CorA</fullName>
    </submittedName>
</protein>
<gene>
    <name evidence="9" type="ORF">ACFQLX_17070</name>
</gene>
<sequence>MSVVRRTLRSVVKLPGRRRPVDLSHPVRSPLGSAVENCVVYVDGARRPGDLEPQDAVRLVRTKGEGFVWIGLYEPSERAFAPIAELFDLHPLAVSAALEGGPRPRLEVFGDMALAVFKPVAYVEHAELTATCEVVESGEITVLTGPDYVITVRHGRHGTLGPVREGLEASPELLAHGPSAVLYAVADQVVSDCLTAGEGILTDIDTVETDVFGDNHALADVARIYHLKRELLELKRAVAPLARPLQQLAEKPMLAVDPAIRPYFRDVADHQSRAMDQINGFDELLLSILQANIARVSMAQNEDMRKISAWVAILAVPTMVCGVYGMNFDHMPELRWTYGYPAVLCVIAGICFTLHRAFRRRGWL</sequence>
<feature type="transmembrane region" description="Helical" evidence="8">
    <location>
        <begin position="307"/>
        <end position="326"/>
    </location>
</feature>
<keyword evidence="4" id="KW-1003">Cell membrane</keyword>
<comment type="caution">
    <text evidence="9">The sequence shown here is derived from an EMBL/GenBank/DDBJ whole genome shotgun (WGS) entry which is preliminary data.</text>
</comment>
<comment type="similarity">
    <text evidence="2">Belongs to the CorA metal ion transporter (MIT) (TC 1.A.35) family.</text>
</comment>
<name>A0ABW2GL52_9ACTN</name>
<keyword evidence="6 8" id="KW-1133">Transmembrane helix</keyword>
<evidence type="ECO:0000256" key="1">
    <source>
        <dbReference type="ARBA" id="ARBA00004651"/>
    </source>
</evidence>
<dbReference type="Gene3D" id="1.20.58.340">
    <property type="entry name" value="Magnesium transport protein CorA, transmembrane region"/>
    <property type="match status" value="2"/>
</dbReference>
<dbReference type="Pfam" id="PF01544">
    <property type="entry name" value="CorA"/>
    <property type="match status" value="1"/>
</dbReference>
<dbReference type="PANTHER" id="PTHR46494:SF1">
    <property type="entry name" value="CORA FAMILY METAL ION TRANSPORTER (EUROFUNG)"/>
    <property type="match status" value="1"/>
</dbReference>
<organism evidence="9 10">
    <name type="scientific">Streptomyces polyrhachis</name>
    <dbReference type="NCBI Taxonomy" id="1282885"/>
    <lineage>
        <taxon>Bacteria</taxon>
        <taxon>Bacillati</taxon>
        <taxon>Actinomycetota</taxon>
        <taxon>Actinomycetes</taxon>
        <taxon>Kitasatosporales</taxon>
        <taxon>Streptomycetaceae</taxon>
        <taxon>Streptomyces</taxon>
    </lineage>
</organism>
<reference evidence="10" key="1">
    <citation type="journal article" date="2019" name="Int. J. Syst. Evol. Microbiol.">
        <title>The Global Catalogue of Microorganisms (GCM) 10K type strain sequencing project: providing services to taxonomists for standard genome sequencing and annotation.</title>
        <authorList>
            <consortium name="The Broad Institute Genomics Platform"/>
            <consortium name="The Broad Institute Genome Sequencing Center for Infectious Disease"/>
            <person name="Wu L."/>
            <person name="Ma J."/>
        </authorList>
    </citation>
    <scope>NUCLEOTIDE SEQUENCE [LARGE SCALE GENOMIC DNA]</scope>
    <source>
        <strain evidence="10">CGMCC 1.13681</strain>
    </source>
</reference>
<dbReference type="InterPro" id="IPR045861">
    <property type="entry name" value="CorA_cytoplasmic_dom"/>
</dbReference>
<evidence type="ECO:0000256" key="7">
    <source>
        <dbReference type="ARBA" id="ARBA00023136"/>
    </source>
</evidence>
<comment type="subcellular location">
    <subcellularLocation>
        <location evidence="1">Cell membrane</location>
        <topology evidence="1">Multi-pass membrane protein</topology>
    </subcellularLocation>
</comment>
<evidence type="ECO:0000256" key="6">
    <source>
        <dbReference type="ARBA" id="ARBA00022989"/>
    </source>
</evidence>
<evidence type="ECO:0000313" key="10">
    <source>
        <dbReference type="Proteomes" id="UP001596413"/>
    </source>
</evidence>
<keyword evidence="7 8" id="KW-0472">Membrane</keyword>